<feature type="transmembrane region" description="Helical" evidence="1">
    <location>
        <begin position="6"/>
        <end position="31"/>
    </location>
</feature>
<keyword evidence="1" id="KW-0812">Transmembrane</keyword>
<feature type="transmembrane region" description="Helical" evidence="1">
    <location>
        <begin position="158"/>
        <end position="177"/>
    </location>
</feature>
<feature type="transmembrane region" description="Helical" evidence="1">
    <location>
        <begin position="68"/>
        <end position="87"/>
    </location>
</feature>
<sequence>MFSLTSFNGFLFSLVSFWWIYFVVFILGVITRLASEKLIKIISGVLIVVAVIGFFYPHSFDGHRSFRLSINLLFLLFIIIGSILSIVEDKNKKLISCFLITVPVICYIIGFIIDRMMNYSLTFFAKFQFSLVSLWWIYFTVLILGIITRLASEKLIKIVAAMLVVAAVIGFFNSYSFNDHRSFRLLINLLFLFFLITGVILSVVEDKNKKLIGSFLIIVPVICYTVGFISFIAHQCSLIL</sequence>
<proteinExistence type="predicted"/>
<protein>
    <submittedName>
        <fullName evidence="2">Uncharacterized protein</fullName>
    </submittedName>
</protein>
<feature type="transmembrane region" description="Helical" evidence="1">
    <location>
        <begin position="133"/>
        <end position="151"/>
    </location>
</feature>
<accession>A0AB94IBC3</accession>
<gene>
    <name evidence="2" type="ORF">O970_07395</name>
</gene>
<dbReference type="AlphaFoldDB" id="A0AB94IBC3"/>
<evidence type="ECO:0000256" key="1">
    <source>
        <dbReference type="SAM" id="Phobius"/>
    </source>
</evidence>
<feature type="transmembrane region" description="Helical" evidence="1">
    <location>
        <begin position="211"/>
        <end position="233"/>
    </location>
</feature>
<evidence type="ECO:0000313" key="3">
    <source>
        <dbReference type="Proteomes" id="UP000506160"/>
    </source>
</evidence>
<keyword evidence="3" id="KW-1185">Reference proteome</keyword>
<comment type="caution">
    <text evidence="2">The sequence shown here is derived from an EMBL/GenBank/DDBJ whole genome shotgun (WGS) entry which is preliminary data.</text>
</comment>
<dbReference type="RefSeq" id="WP_024496481.1">
    <property type="nucleotide sequence ID" value="NZ_AWGA01000067.1"/>
</dbReference>
<evidence type="ECO:0000313" key="2">
    <source>
        <dbReference type="EMBL" id="TEA26705.1"/>
    </source>
</evidence>
<feature type="transmembrane region" description="Helical" evidence="1">
    <location>
        <begin position="94"/>
        <end position="113"/>
    </location>
</feature>
<keyword evidence="1" id="KW-0472">Membrane</keyword>
<organism evidence="2 3">
    <name type="scientific">Candidatus Schmidhempelia bombi str. Bimp</name>
    <dbReference type="NCBI Taxonomy" id="1387197"/>
    <lineage>
        <taxon>Bacteria</taxon>
        <taxon>Pseudomonadati</taxon>
        <taxon>Pseudomonadota</taxon>
        <taxon>Gammaproteobacteria</taxon>
        <taxon>Orbales</taxon>
        <taxon>Orbaceae</taxon>
        <taxon>Candidatus Schmidhempelia</taxon>
    </lineage>
</organism>
<name>A0AB94IBC3_9GAMM</name>
<feature type="transmembrane region" description="Helical" evidence="1">
    <location>
        <begin position="183"/>
        <end position="204"/>
    </location>
</feature>
<feature type="transmembrane region" description="Helical" evidence="1">
    <location>
        <begin position="38"/>
        <end position="56"/>
    </location>
</feature>
<reference evidence="2 3" key="1">
    <citation type="journal article" date="2014" name="Appl. Environ. Microbiol.">
        <title>Genomic features of a bumble bee symbiont reflect its host environment.</title>
        <authorList>
            <person name="Martinson V.G."/>
            <person name="Magoc T."/>
            <person name="Koch H."/>
            <person name="Salzberg S.L."/>
            <person name="Moran N.A."/>
        </authorList>
    </citation>
    <scope>NUCLEOTIDE SEQUENCE [LARGE SCALE GENOMIC DNA]</scope>
    <source>
        <strain evidence="2 3">Bimp</strain>
    </source>
</reference>
<keyword evidence="1" id="KW-1133">Transmembrane helix</keyword>
<dbReference type="Proteomes" id="UP000506160">
    <property type="component" value="Unassembled WGS sequence"/>
</dbReference>
<dbReference type="EMBL" id="AWGA01000067">
    <property type="protein sequence ID" value="TEA26705.1"/>
    <property type="molecule type" value="Genomic_DNA"/>
</dbReference>